<proteinExistence type="predicted"/>
<evidence type="ECO:0000313" key="2">
    <source>
        <dbReference type="Proteomes" id="UP000827721"/>
    </source>
</evidence>
<reference evidence="1 2" key="1">
    <citation type="submission" date="2021-02" db="EMBL/GenBank/DDBJ databases">
        <title>Plant Genome Project.</title>
        <authorList>
            <person name="Zhang R.-G."/>
        </authorList>
    </citation>
    <scope>NUCLEOTIDE SEQUENCE [LARGE SCALE GENOMIC DNA]</scope>
    <source>
        <tissue evidence="1">Leaves</tissue>
    </source>
</reference>
<gene>
    <name evidence="1" type="ORF">JRO89_XS04G0223400</name>
</gene>
<dbReference type="Proteomes" id="UP000827721">
    <property type="component" value="Unassembled WGS sequence"/>
</dbReference>
<keyword evidence="2" id="KW-1185">Reference proteome</keyword>
<organism evidence="1 2">
    <name type="scientific">Xanthoceras sorbifolium</name>
    <dbReference type="NCBI Taxonomy" id="99658"/>
    <lineage>
        <taxon>Eukaryota</taxon>
        <taxon>Viridiplantae</taxon>
        <taxon>Streptophyta</taxon>
        <taxon>Embryophyta</taxon>
        <taxon>Tracheophyta</taxon>
        <taxon>Spermatophyta</taxon>
        <taxon>Magnoliopsida</taxon>
        <taxon>eudicotyledons</taxon>
        <taxon>Gunneridae</taxon>
        <taxon>Pentapetalae</taxon>
        <taxon>rosids</taxon>
        <taxon>malvids</taxon>
        <taxon>Sapindales</taxon>
        <taxon>Sapindaceae</taxon>
        <taxon>Xanthoceroideae</taxon>
        <taxon>Xanthoceras</taxon>
    </lineage>
</organism>
<accession>A0ABQ8I6P8</accession>
<comment type="caution">
    <text evidence="1">The sequence shown here is derived from an EMBL/GenBank/DDBJ whole genome shotgun (WGS) entry which is preliminary data.</text>
</comment>
<dbReference type="EMBL" id="JAFEMO010000004">
    <property type="protein sequence ID" value="KAH7572228.1"/>
    <property type="molecule type" value="Genomic_DNA"/>
</dbReference>
<name>A0ABQ8I6P8_9ROSI</name>
<evidence type="ECO:0000313" key="1">
    <source>
        <dbReference type="EMBL" id="KAH7572228.1"/>
    </source>
</evidence>
<sequence>MESAIAEDLDSHFFQNNNIKGLELVEKRFERQVVIIMDKKITNGWSLIKPVDQLPLSGVLVKDLRKLHNARNEARLARVKKIWGRTLPQIVHERNRYLGLRTYGKGAAKNQLVVRQIWTPICRKGPFKKKREQKNKHFEVCGSVSVDDVKSVRLDPFPIRMNVPMIYKAPIN</sequence>
<protein>
    <submittedName>
        <fullName evidence="1">Uncharacterized protein</fullName>
    </submittedName>
</protein>